<dbReference type="Gene3D" id="3.40.190.10">
    <property type="entry name" value="Periplasmic binding protein-like II"/>
    <property type="match status" value="2"/>
</dbReference>
<dbReference type="InterPro" id="IPR005119">
    <property type="entry name" value="LysR_subst-bd"/>
</dbReference>
<dbReference type="SUPFAM" id="SSF46785">
    <property type="entry name" value="Winged helix' DNA-binding domain"/>
    <property type="match status" value="1"/>
</dbReference>
<name>A0ABW2LDX4_9BACT</name>
<dbReference type="Pfam" id="PF03466">
    <property type="entry name" value="LysR_substrate"/>
    <property type="match status" value="1"/>
</dbReference>
<evidence type="ECO:0000256" key="2">
    <source>
        <dbReference type="ARBA" id="ARBA00023015"/>
    </source>
</evidence>
<sequence>MDLRQFRYFQAVAEEMSFSNAGRRLRIAQPALSRAVAELEDEIGVSLFDRSRRQITLTPAGETLLRECGVLFERFDESIRRVREAARGDAGELKLGYIGPPTEDFLGELLREFRSAHPGVNLFLEERTPERVWEMVAKGRLSLGFTRPVRPHDELSPRSLLLREERLCLAVPSGDALAVRRSLSWKSLSELPLILLARREGAGSHDTILAACHEAGVTPEIIRTPSLMGTILKYVEGGAGYGIVPECAQLESRAVSLVPLTPRKTIPLVLVWSDDARNPAADAFRAMVETWRSQGRFR</sequence>
<evidence type="ECO:0000256" key="4">
    <source>
        <dbReference type="ARBA" id="ARBA00023163"/>
    </source>
</evidence>
<accession>A0ABW2LDX4</accession>
<evidence type="ECO:0000256" key="1">
    <source>
        <dbReference type="ARBA" id="ARBA00009437"/>
    </source>
</evidence>
<dbReference type="EMBL" id="JBHTBS010000013">
    <property type="protein sequence ID" value="MFC7339167.1"/>
    <property type="molecule type" value="Genomic_DNA"/>
</dbReference>
<keyword evidence="3" id="KW-0238">DNA-binding</keyword>
<dbReference type="Gene3D" id="1.10.10.10">
    <property type="entry name" value="Winged helix-like DNA-binding domain superfamily/Winged helix DNA-binding domain"/>
    <property type="match status" value="1"/>
</dbReference>
<dbReference type="InterPro" id="IPR000847">
    <property type="entry name" value="LysR_HTH_N"/>
</dbReference>
<dbReference type="PANTHER" id="PTHR30346:SF0">
    <property type="entry name" value="HCA OPERON TRANSCRIPTIONAL ACTIVATOR HCAR"/>
    <property type="match status" value="1"/>
</dbReference>
<reference evidence="7" key="1">
    <citation type="journal article" date="2019" name="Int. J. Syst. Evol. Microbiol.">
        <title>The Global Catalogue of Microorganisms (GCM) 10K type strain sequencing project: providing services to taxonomists for standard genome sequencing and annotation.</title>
        <authorList>
            <consortium name="The Broad Institute Genomics Platform"/>
            <consortium name="The Broad Institute Genome Sequencing Center for Infectious Disease"/>
            <person name="Wu L."/>
            <person name="Ma J."/>
        </authorList>
    </citation>
    <scope>NUCLEOTIDE SEQUENCE [LARGE SCALE GENOMIC DNA]</scope>
    <source>
        <strain evidence="7">CGMCC 4.1467</strain>
    </source>
</reference>
<evidence type="ECO:0000256" key="3">
    <source>
        <dbReference type="ARBA" id="ARBA00023125"/>
    </source>
</evidence>
<keyword evidence="2" id="KW-0805">Transcription regulation</keyword>
<keyword evidence="7" id="KW-1185">Reference proteome</keyword>
<dbReference type="PROSITE" id="PS50931">
    <property type="entry name" value="HTH_LYSR"/>
    <property type="match status" value="1"/>
</dbReference>
<dbReference type="InterPro" id="IPR036390">
    <property type="entry name" value="WH_DNA-bd_sf"/>
</dbReference>
<protein>
    <submittedName>
        <fullName evidence="6">LysR substrate-binding domain-containing protein</fullName>
    </submittedName>
</protein>
<dbReference type="PRINTS" id="PR00039">
    <property type="entry name" value="HTHLYSR"/>
</dbReference>
<dbReference type="PANTHER" id="PTHR30346">
    <property type="entry name" value="TRANSCRIPTIONAL DUAL REGULATOR HCAR-RELATED"/>
    <property type="match status" value="1"/>
</dbReference>
<evidence type="ECO:0000313" key="6">
    <source>
        <dbReference type="EMBL" id="MFC7339167.1"/>
    </source>
</evidence>
<dbReference type="CDD" id="cd08414">
    <property type="entry name" value="PBP2_LTTR_aromatics_like"/>
    <property type="match status" value="1"/>
</dbReference>
<dbReference type="Pfam" id="PF00126">
    <property type="entry name" value="HTH_1"/>
    <property type="match status" value="1"/>
</dbReference>
<dbReference type="RefSeq" id="WP_379715458.1">
    <property type="nucleotide sequence ID" value="NZ_JBHTBS010000013.1"/>
</dbReference>
<gene>
    <name evidence="6" type="ORF">ACFQY0_18380</name>
</gene>
<keyword evidence="4" id="KW-0804">Transcription</keyword>
<dbReference type="SUPFAM" id="SSF53850">
    <property type="entry name" value="Periplasmic binding protein-like II"/>
    <property type="match status" value="1"/>
</dbReference>
<dbReference type="Proteomes" id="UP001596472">
    <property type="component" value="Unassembled WGS sequence"/>
</dbReference>
<comment type="similarity">
    <text evidence="1">Belongs to the LysR transcriptional regulatory family.</text>
</comment>
<evidence type="ECO:0000259" key="5">
    <source>
        <dbReference type="PROSITE" id="PS50931"/>
    </source>
</evidence>
<dbReference type="InterPro" id="IPR036388">
    <property type="entry name" value="WH-like_DNA-bd_sf"/>
</dbReference>
<organism evidence="6 7">
    <name type="scientific">Haloferula chungangensis</name>
    <dbReference type="NCBI Taxonomy" id="1048331"/>
    <lineage>
        <taxon>Bacteria</taxon>
        <taxon>Pseudomonadati</taxon>
        <taxon>Verrucomicrobiota</taxon>
        <taxon>Verrucomicrobiia</taxon>
        <taxon>Verrucomicrobiales</taxon>
        <taxon>Verrucomicrobiaceae</taxon>
        <taxon>Haloferula</taxon>
    </lineage>
</organism>
<comment type="caution">
    <text evidence="6">The sequence shown here is derived from an EMBL/GenBank/DDBJ whole genome shotgun (WGS) entry which is preliminary data.</text>
</comment>
<evidence type="ECO:0000313" key="7">
    <source>
        <dbReference type="Proteomes" id="UP001596472"/>
    </source>
</evidence>
<proteinExistence type="inferred from homology"/>
<feature type="domain" description="HTH lysR-type" evidence="5">
    <location>
        <begin position="1"/>
        <end position="58"/>
    </location>
</feature>